<organism evidence="1 2">
    <name type="scientific">Modicella reniformis</name>
    <dbReference type="NCBI Taxonomy" id="1440133"/>
    <lineage>
        <taxon>Eukaryota</taxon>
        <taxon>Fungi</taxon>
        <taxon>Fungi incertae sedis</taxon>
        <taxon>Mucoromycota</taxon>
        <taxon>Mortierellomycotina</taxon>
        <taxon>Mortierellomycetes</taxon>
        <taxon>Mortierellales</taxon>
        <taxon>Mortierellaceae</taxon>
        <taxon>Modicella</taxon>
    </lineage>
</organism>
<feature type="non-terminal residue" evidence="1">
    <location>
        <position position="1"/>
    </location>
</feature>
<dbReference type="Gene3D" id="3.80.10.10">
    <property type="entry name" value="Ribonuclease Inhibitor"/>
    <property type="match status" value="1"/>
</dbReference>
<comment type="caution">
    <text evidence="1">The sequence shown here is derived from an EMBL/GenBank/DDBJ whole genome shotgun (WGS) entry which is preliminary data.</text>
</comment>
<sequence>LTKYAIEGAGLVANLLHKSHDGVKKVATNTLSSLHHLADNRARLNRAGIDLDKPFIPQLVTQTHQKEALTNLLRDSVASNRSLDLTEPLDITGGLKGIVLADGRTIWVCDQCHDCLQRKERIEERIEELNNLTISQYIPLVKRNSEVNATLCNPASVLVLTEIFNRPTGTEKMVLRIKSSYFETPERVKGTSLISNADIFMSLGEVLQHQRALTHLEIHGDSKNGEVYSGLQAVLQSRSLETLHVSGIPNFLHGKNLRMRCRHLRELVLQDILVDTEEAADNLQELIGMSSDLTNLTVTRINFTSMSLVTLFLEKAKDLRMERAKIEHLDLDLLNNDLEVQEEVINFMSITRVLQAIVRLKRTLATVTVAQAAAAAAAG</sequence>
<proteinExistence type="predicted"/>
<name>A0A9P6IQR0_9FUNG</name>
<dbReference type="InterPro" id="IPR032675">
    <property type="entry name" value="LRR_dom_sf"/>
</dbReference>
<evidence type="ECO:0000313" key="1">
    <source>
        <dbReference type="EMBL" id="KAF9939824.1"/>
    </source>
</evidence>
<reference evidence="1" key="1">
    <citation type="journal article" date="2020" name="Fungal Divers.">
        <title>Resolving the Mortierellaceae phylogeny through synthesis of multi-gene phylogenetics and phylogenomics.</title>
        <authorList>
            <person name="Vandepol N."/>
            <person name="Liber J."/>
            <person name="Desiro A."/>
            <person name="Na H."/>
            <person name="Kennedy M."/>
            <person name="Barry K."/>
            <person name="Grigoriev I.V."/>
            <person name="Miller A.N."/>
            <person name="O'Donnell K."/>
            <person name="Stajich J.E."/>
            <person name="Bonito G."/>
        </authorList>
    </citation>
    <scope>NUCLEOTIDE SEQUENCE</scope>
    <source>
        <strain evidence="1">MES-2147</strain>
    </source>
</reference>
<dbReference type="SUPFAM" id="SSF52047">
    <property type="entry name" value="RNI-like"/>
    <property type="match status" value="1"/>
</dbReference>
<dbReference type="EMBL" id="JAAAHW010009501">
    <property type="protein sequence ID" value="KAF9939824.1"/>
    <property type="molecule type" value="Genomic_DNA"/>
</dbReference>
<protein>
    <submittedName>
        <fullName evidence="1">Uncharacterized protein</fullName>
    </submittedName>
</protein>
<dbReference type="OrthoDB" id="2422474at2759"/>
<dbReference type="AlphaFoldDB" id="A0A9P6IQR0"/>
<accession>A0A9P6IQR0</accession>
<evidence type="ECO:0000313" key="2">
    <source>
        <dbReference type="Proteomes" id="UP000749646"/>
    </source>
</evidence>
<gene>
    <name evidence="1" type="ORF">BGZ65_009260</name>
</gene>
<keyword evidence="2" id="KW-1185">Reference proteome</keyword>
<dbReference type="Proteomes" id="UP000749646">
    <property type="component" value="Unassembled WGS sequence"/>
</dbReference>